<feature type="signal peptide" evidence="4">
    <location>
        <begin position="1"/>
        <end position="16"/>
    </location>
</feature>
<evidence type="ECO:0000256" key="1">
    <source>
        <dbReference type="ARBA" id="ARBA00023170"/>
    </source>
</evidence>
<feature type="compositionally biased region" description="Basic and acidic residues" evidence="2">
    <location>
        <begin position="733"/>
        <end position="757"/>
    </location>
</feature>
<feature type="domain" description="Frizzled/Smoothened 7TM" evidence="5">
    <location>
        <begin position="257"/>
        <end position="513"/>
    </location>
</feature>
<dbReference type="InterPro" id="IPR036790">
    <property type="entry name" value="Frizzled_dom_sf"/>
</dbReference>
<name>A0A5S6R4B7_TRIMR</name>
<feature type="transmembrane region" description="Helical" evidence="3">
    <location>
        <begin position="430"/>
        <end position="449"/>
    </location>
</feature>
<evidence type="ECO:0000313" key="7">
    <source>
        <dbReference type="WBParaSite" id="TMUE_3000014154.1"/>
    </source>
</evidence>
<feature type="region of interest" description="Disordered" evidence="2">
    <location>
        <begin position="727"/>
        <end position="775"/>
    </location>
</feature>
<dbReference type="SUPFAM" id="SSF63501">
    <property type="entry name" value="Frizzled cysteine-rich domain"/>
    <property type="match status" value="1"/>
</dbReference>
<evidence type="ECO:0000256" key="3">
    <source>
        <dbReference type="SAM" id="Phobius"/>
    </source>
</evidence>
<protein>
    <submittedName>
        <fullName evidence="7">Frizzled domain-containing protein</fullName>
    </submittedName>
</protein>
<evidence type="ECO:0000256" key="2">
    <source>
        <dbReference type="SAM" id="MobiDB-lite"/>
    </source>
</evidence>
<accession>A0A5S6R4B7</accession>
<dbReference type="GO" id="GO:0007166">
    <property type="term" value="P:cell surface receptor signaling pathway"/>
    <property type="evidence" value="ECO:0007669"/>
    <property type="project" value="InterPro"/>
</dbReference>
<feature type="compositionally biased region" description="Acidic residues" evidence="2">
    <location>
        <begin position="760"/>
        <end position="775"/>
    </location>
</feature>
<dbReference type="Gene3D" id="1.10.2000.10">
    <property type="entry name" value="Frizzled cysteine-rich domain"/>
    <property type="match status" value="1"/>
</dbReference>
<keyword evidence="1" id="KW-0675">Receptor</keyword>
<evidence type="ECO:0000259" key="5">
    <source>
        <dbReference type="Pfam" id="PF01534"/>
    </source>
</evidence>
<dbReference type="Gene3D" id="1.20.1070.10">
    <property type="entry name" value="Rhodopsin 7-helix transmembrane proteins"/>
    <property type="match status" value="1"/>
</dbReference>
<keyword evidence="6" id="KW-1185">Reference proteome</keyword>
<keyword evidence="3" id="KW-0812">Transmembrane</keyword>
<feature type="transmembrane region" description="Helical" evidence="3">
    <location>
        <begin position="343"/>
        <end position="368"/>
    </location>
</feature>
<evidence type="ECO:0000256" key="4">
    <source>
        <dbReference type="SAM" id="SignalP"/>
    </source>
</evidence>
<keyword evidence="3" id="KW-0472">Membrane</keyword>
<sequence>MFALVSVLLMPQGVFGGPASWPPRAFLNYTEEAKPLEIWPSSATRWYLSPNCRIPVPGSCSDLGSFSCLGASFNDGKYWLRNNGSPSFEAYEGLAGLPHCWSLLRKLLCTVNVIPCHNGSGRLIPRGQCEKVRTHCQFLVDHNLWPEQLGNCTDPTIFNNACTIDYAFPIWDDTHAEPRNCVKPLAFSLKSDDWVIPYCALNCTDQWLSTVDHLLFGSTVWHFAPTAFALSLIMLISQFTGIFEAPAYFKPLLADVCCRAVILLCWIFPLNTDLKQIIICNNGTLRQREGLYLRSFPLCVVQFALLYATRFMAICWLAVFFYHQYTFSSAPDERTQSRYDKRASTLNFVVFFVPILISIALAGFFNVADADGITGICFVGLQNPLRTIILYYLPTSLAVLAWVTFYALAVRRRLACPRTLYYPKFSTFKLSLMFVCHITAYCFGLFYHWREMLIFDEKKRVLMDYIVCQLGTSRTSLNGCTLNYKSSLLLVQIYALMDFMPAIINCVVLMTSAKFTPEKSRLLRRFYKPMDTSESEKEFCLNEVPARNCISEDGHLPLCMSTMLDSDSCHTGKCSVRQPRRSNKEFCKRFRLRGNLSYLRRQNSYGSSSGVMAPSFRSCSLPSNLQIGRSLPSLPFGDPSRVASQVASPNYAIPGVWPAYAPCYPPFCPPVWPAGFPMVNTQPSAMTPGHLQSPAMANAFLPFYYQWVNWMQMNNLGQGSSAANFNGAAADDGSSKVDKRKKTFSEDHGSADEKENILSDADDSDSEKFDPEEEAFVEQQLLALRSRNTN</sequence>
<dbReference type="InterPro" id="IPR000539">
    <property type="entry name" value="Frizzled/Smoothened_7TM"/>
</dbReference>
<dbReference type="Pfam" id="PF01534">
    <property type="entry name" value="Frizzled"/>
    <property type="match status" value="1"/>
</dbReference>
<organism evidence="6 7">
    <name type="scientific">Trichuris muris</name>
    <name type="common">Mouse whipworm</name>
    <dbReference type="NCBI Taxonomy" id="70415"/>
    <lineage>
        <taxon>Eukaryota</taxon>
        <taxon>Metazoa</taxon>
        <taxon>Ecdysozoa</taxon>
        <taxon>Nematoda</taxon>
        <taxon>Enoplea</taxon>
        <taxon>Dorylaimia</taxon>
        <taxon>Trichinellida</taxon>
        <taxon>Trichuridae</taxon>
        <taxon>Trichuris</taxon>
    </lineage>
</organism>
<feature type="transmembrane region" description="Helical" evidence="3">
    <location>
        <begin position="300"/>
        <end position="322"/>
    </location>
</feature>
<proteinExistence type="predicted"/>
<keyword evidence="3" id="KW-1133">Transmembrane helix</keyword>
<dbReference type="WBParaSite" id="TMUE_3000014154.1">
    <property type="protein sequence ID" value="TMUE_3000014154.1"/>
    <property type="gene ID" value="WBGene00293228"/>
</dbReference>
<reference evidence="7" key="1">
    <citation type="submission" date="2019-12" db="UniProtKB">
        <authorList>
            <consortium name="WormBaseParasite"/>
        </authorList>
    </citation>
    <scope>IDENTIFICATION</scope>
</reference>
<feature type="transmembrane region" description="Helical" evidence="3">
    <location>
        <begin position="388"/>
        <end position="409"/>
    </location>
</feature>
<evidence type="ECO:0000313" key="6">
    <source>
        <dbReference type="Proteomes" id="UP000046395"/>
    </source>
</evidence>
<feature type="chain" id="PRO_5024355553" evidence="4">
    <location>
        <begin position="17"/>
        <end position="790"/>
    </location>
</feature>
<dbReference type="Proteomes" id="UP000046395">
    <property type="component" value="Unassembled WGS sequence"/>
</dbReference>
<dbReference type="STRING" id="70415.A0A5S6R4B7"/>
<dbReference type="AlphaFoldDB" id="A0A5S6R4B7"/>
<dbReference type="GO" id="GO:0016020">
    <property type="term" value="C:membrane"/>
    <property type="evidence" value="ECO:0007669"/>
    <property type="project" value="InterPro"/>
</dbReference>
<keyword evidence="4" id="KW-0732">Signal</keyword>